<dbReference type="Pfam" id="PF00266">
    <property type="entry name" value="Aminotran_5"/>
    <property type="match status" value="1"/>
</dbReference>
<dbReference type="SUPFAM" id="SSF53383">
    <property type="entry name" value="PLP-dependent transferases"/>
    <property type="match status" value="1"/>
</dbReference>
<evidence type="ECO:0000256" key="3">
    <source>
        <dbReference type="ARBA" id="ARBA00012239"/>
    </source>
</evidence>
<dbReference type="RefSeq" id="WP_138591993.1">
    <property type="nucleotide sequence ID" value="NZ_PNBX01000046.1"/>
</dbReference>
<comment type="function">
    <text evidence="8">Catalyzes the removal of elemental sulfur and selenium atoms from L-cysteine, L-cystine, L-selenocysteine, and L-selenocystine to produce L-alanine.</text>
</comment>
<dbReference type="AlphaFoldDB" id="A0A5S3V9E8"/>
<dbReference type="InterPro" id="IPR010970">
    <property type="entry name" value="Cys_dSase_SufS"/>
</dbReference>
<feature type="domain" description="Aminotransferase class V" evidence="9">
    <location>
        <begin position="24"/>
        <end position="392"/>
    </location>
</feature>
<sequence>MNIIAELRHDFPLLTRTVDGQPLIYLDSGATSQKPQCVIDEINDFYRKNNANVHRGLHSLSEITTSKYEQVRVKLAKYLAVSAQEIVWTSGATESINIVAAGIAKSLSQGDIILISALEHHANIVPWQQAAKLSGASLQVMPVDQQGVLDLASALDMIAQLQPKVVACTHASNTLGNINDVEAIIKAAKKADAVTVIDGAQAFLHLRPNLSHLDCDFYVGSAHKALGPTGVGFLFGKYNKLNALPIFKTGGEMIETVTFSTTTYRNAPAKFEPGTPNISGVLGFGAALDYLDNIDYDRLQTYEQALFRYCLDALQNIEGITIYGDTENNIGTISFNYRAEHHYDIATLLNSYGVALRSGHHCTQPLISELGIAGTLRVSLAFYNSHADVDAFISALKSSIELIEG</sequence>
<dbReference type="GO" id="GO:0030170">
    <property type="term" value="F:pyridoxal phosphate binding"/>
    <property type="evidence" value="ECO:0007669"/>
    <property type="project" value="UniProtKB-UniRule"/>
</dbReference>
<dbReference type="PANTHER" id="PTHR43586">
    <property type="entry name" value="CYSTEINE DESULFURASE"/>
    <property type="match status" value="1"/>
</dbReference>
<evidence type="ECO:0000256" key="1">
    <source>
        <dbReference type="ARBA" id="ARBA00001933"/>
    </source>
</evidence>
<dbReference type="CDD" id="cd06453">
    <property type="entry name" value="SufS_like"/>
    <property type="match status" value="1"/>
</dbReference>
<dbReference type="EMBL" id="PNBX01000046">
    <property type="protein sequence ID" value="TMO68071.1"/>
    <property type="molecule type" value="Genomic_DNA"/>
</dbReference>
<comment type="catalytic activity">
    <reaction evidence="6 8">
        <text>(sulfur carrier)-H + L-cysteine = (sulfur carrier)-SH + L-alanine</text>
        <dbReference type="Rhea" id="RHEA:43892"/>
        <dbReference type="Rhea" id="RHEA-COMP:14737"/>
        <dbReference type="Rhea" id="RHEA-COMP:14739"/>
        <dbReference type="ChEBI" id="CHEBI:29917"/>
        <dbReference type="ChEBI" id="CHEBI:35235"/>
        <dbReference type="ChEBI" id="CHEBI:57972"/>
        <dbReference type="ChEBI" id="CHEBI:64428"/>
        <dbReference type="EC" id="2.8.1.7"/>
    </reaction>
</comment>
<dbReference type="GO" id="GO:0006534">
    <property type="term" value="P:cysteine metabolic process"/>
    <property type="evidence" value="ECO:0007669"/>
    <property type="project" value="UniProtKB-UniRule"/>
</dbReference>
<comment type="caution">
    <text evidence="10">The sequence shown here is derived from an EMBL/GenBank/DDBJ whole genome shotgun (WGS) entry which is preliminary data.</text>
</comment>
<keyword evidence="5 8" id="KW-0663">Pyridoxal phosphate</keyword>
<gene>
    <name evidence="10" type="ORF">CWC19_11435</name>
</gene>
<reference evidence="10 11" key="1">
    <citation type="submission" date="2018-01" db="EMBL/GenBank/DDBJ databases">
        <authorList>
            <person name="Paulsen S."/>
            <person name="Gram L.K."/>
        </authorList>
    </citation>
    <scope>NUCLEOTIDE SEQUENCE [LARGE SCALE GENOMIC DNA]</scope>
    <source>
        <strain evidence="10 11">S3790</strain>
    </source>
</reference>
<dbReference type="OrthoDB" id="9808002at2"/>
<dbReference type="InterPro" id="IPR000192">
    <property type="entry name" value="Aminotrans_V_dom"/>
</dbReference>
<dbReference type="Proteomes" id="UP000307217">
    <property type="component" value="Unassembled WGS sequence"/>
</dbReference>
<evidence type="ECO:0000256" key="4">
    <source>
        <dbReference type="ARBA" id="ARBA00022679"/>
    </source>
</evidence>
<dbReference type="Gene3D" id="3.90.1150.10">
    <property type="entry name" value="Aspartate Aminotransferase, domain 1"/>
    <property type="match status" value="1"/>
</dbReference>
<accession>A0A5S3V9E8</accession>
<dbReference type="PANTHER" id="PTHR43586:SF8">
    <property type="entry name" value="CYSTEINE DESULFURASE 1, CHLOROPLASTIC"/>
    <property type="match status" value="1"/>
</dbReference>
<dbReference type="NCBIfam" id="TIGR01979">
    <property type="entry name" value="sufS"/>
    <property type="match status" value="1"/>
</dbReference>
<evidence type="ECO:0000256" key="6">
    <source>
        <dbReference type="ARBA" id="ARBA00050776"/>
    </source>
</evidence>
<dbReference type="Gene3D" id="3.40.640.10">
    <property type="entry name" value="Type I PLP-dependent aspartate aminotransferase-like (Major domain)"/>
    <property type="match status" value="1"/>
</dbReference>
<dbReference type="GO" id="GO:0031071">
    <property type="term" value="F:cysteine desulfurase activity"/>
    <property type="evidence" value="ECO:0007669"/>
    <property type="project" value="UniProtKB-UniRule"/>
</dbReference>
<dbReference type="InterPro" id="IPR015422">
    <property type="entry name" value="PyrdxlP-dep_Trfase_small"/>
</dbReference>
<dbReference type="InterPro" id="IPR020578">
    <property type="entry name" value="Aminotrans_V_PyrdxlP_BS"/>
</dbReference>
<comment type="similarity">
    <text evidence="2 8">Belongs to the class-V pyridoxal-phosphate-dependent aminotransferase family. Csd subfamily.</text>
</comment>
<evidence type="ECO:0000256" key="2">
    <source>
        <dbReference type="ARBA" id="ARBA00010447"/>
    </source>
</evidence>
<reference evidence="11" key="2">
    <citation type="submission" date="2019-06" db="EMBL/GenBank/DDBJ databases">
        <title>Co-occurence of chitin degradation, pigmentation and bioactivity in marine Pseudoalteromonas.</title>
        <authorList>
            <person name="Sonnenschein E.C."/>
            <person name="Bech P.K."/>
        </authorList>
    </citation>
    <scope>NUCLEOTIDE SEQUENCE [LARGE SCALE GENOMIC DNA]</scope>
    <source>
        <strain evidence="11">S3790</strain>
    </source>
</reference>
<evidence type="ECO:0000313" key="10">
    <source>
        <dbReference type="EMBL" id="TMO68071.1"/>
    </source>
</evidence>
<evidence type="ECO:0000259" key="9">
    <source>
        <dbReference type="Pfam" id="PF00266"/>
    </source>
</evidence>
<dbReference type="InterPro" id="IPR015421">
    <property type="entry name" value="PyrdxlP-dep_Trfase_major"/>
</dbReference>
<name>A0A5S3V9E8_9GAMM</name>
<dbReference type="EC" id="2.8.1.7" evidence="3 8"/>
<dbReference type="PROSITE" id="PS00595">
    <property type="entry name" value="AA_TRANSFER_CLASS_5"/>
    <property type="match status" value="1"/>
</dbReference>
<evidence type="ECO:0000256" key="8">
    <source>
        <dbReference type="RuleBase" id="RU004506"/>
    </source>
</evidence>
<organism evidence="10 11">
    <name type="scientific">Pseudoalteromonas aurantia</name>
    <dbReference type="NCBI Taxonomy" id="43654"/>
    <lineage>
        <taxon>Bacteria</taxon>
        <taxon>Pseudomonadati</taxon>
        <taxon>Pseudomonadota</taxon>
        <taxon>Gammaproteobacteria</taxon>
        <taxon>Alteromonadales</taxon>
        <taxon>Pseudoalteromonadaceae</taxon>
        <taxon>Pseudoalteromonas</taxon>
    </lineage>
</organism>
<keyword evidence="4 8" id="KW-0808">Transferase</keyword>
<proteinExistence type="inferred from homology"/>
<evidence type="ECO:0000256" key="7">
    <source>
        <dbReference type="RuleBase" id="RU004504"/>
    </source>
</evidence>
<protein>
    <recommendedName>
        <fullName evidence="3 8">Cysteine desulfurase</fullName>
        <ecNumber evidence="3 8">2.8.1.7</ecNumber>
    </recommendedName>
</protein>
<evidence type="ECO:0000313" key="11">
    <source>
        <dbReference type="Proteomes" id="UP000307217"/>
    </source>
</evidence>
<dbReference type="InterPro" id="IPR015424">
    <property type="entry name" value="PyrdxlP-dep_Trfase"/>
</dbReference>
<comment type="cofactor">
    <cofactor evidence="1 7">
        <name>pyridoxal 5'-phosphate</name>
        <dbReference type="ChEBI" id="CHEBI:597326"/>
    </cofactor>
</comment>
<evidence type="ECO:0000256" key="5">
    <source>
        <dbReference type="ARBA" id="ARBA00022898"/>
    </source>
</evidence>